<reference key="2">
    <citation type="submission" date="2011-05" db="EMBL/GenBank/DDBJ databases">
        <title>Complete genome sequence of the aerobic marine methanotroph Methylomonas methanica MC09.</title>
        <authorList>
            <person name="Boden R."/>
            <person name="Cunliffe M."/>
            <person name="Scanlan J."/>
            <person name="Moussard H."/>
            <person name="Kits K.D."/>
            <person name="Klotz M."/>
            <person name="Jetten M."/>
            <person name="Vuilleumier S."/>
            <person name="Han J."/>
            <person name="Peters L."/>
            <person name="Mikhailova N."/>
            <person name="Teshima H."/>
            <person name="Tapia R."/>
            <person name="Kyrpides N."/>
            <person name="Ivanova N."/>
            <person name="Pagani I."/>
            <person name="Cheng J.-F."/>
            <person name="Goodwin L."/>
            <person name="Han C."/>
            <person name="Hauser L."/>
            <person name="Land M."/>
            <person name="Lapidus A."/>
            <person name="Lucas S."/>
            <person name="Pitluck S."/>
            <person name="Woyke T."/>
            <person name="Stein L.Y."/>
            <person name="Murrell C."/>
        </authorList>
    </citation>
    <scope>NUCLEOTIDE SEQUENCE</scope>
    <source>
        <strain>MC09</strain>
    </source>
</reference>
<dbReference type="RefSeq" id="WP_013819232.1">
    <property type="nucleotide sequence ID" value="NC_015572.1"/>
</dbReference>
<dbReference type="Pfam" id="PF13344">
    <property type="entry name" value="Hydrolase_6"/>
    <property type="match status" value="1"/>
</dbReference>
<protein>
    <submittedName>
        <fullName evidence="5">HAD-superfamily hydrolase, subfamily IIA</fullName>
    </submittedName>
</protein>
<dbReference type="GO" id="GO:0005737">
    <property type="term" value="C:cytoplasm"/>
    <property type="evidence" value="ECO:0007669"/>
    <property type="project" value="TreeGrafter"/>
</dbReference>
<feature type="binding site" evidence="4">
    <location>
        <position position="15"/>
    </location>
    <ligand>
        <name>Mg(2+)</name>
        <dbReference type="ChEBI" id="CHEBI:18420"/>
    </ligand>
</feature>
<dbReference type="OrthoDB" id="148966at2"/>
<feature type="binding site" evidence="4">
    <location>
        <position position="13"/>
    </location>
    <ligand>
        <name>Mg(2+)</name>
        <dbReference type="ChEBI" id="CHEBI:18420"/>
    </ligand>
</feature>
<sequence length="267" mass="28434">MQGFNDIGGLIIDMDGVLWHGDQALPGLTAFFATLRELKLPFVLATNNASITAEQYVAKLANMQVDIGIQEVLTSGMATAIYLSERYSPSETRVYVIGSAGLRQPLLDKGFILASEHDEEAVQLVVSGLDKTLTWEKLCMAALHIQAGAGFYGSNGDVTLPSERGFLPGNGATLAALAAATGVTPTTIGKPAPIIYQQALTLLSVPADRVIAIGDRLDTDILGAVQTGIRSVLVLSGISRESDMQALDYGPTWVMQDIQELTEALRQ</sequence>
<evidence type="ECO:0000256" key="3">
    <source>
        <dbReference type="PIRSR" id="PIRSR000915-2"/>
    </source>
</evidence>
<dbReference type="PANTHER" id="PTHR19288">
    <property type="entry name" value="4-NITROPHENYLPHOSPHATASE-RELATED"/>
    <property type="match status" value="1"/>
</dbReference>
<comment type="similarity">
    <text evidence="1">Belongs to the HAD-like hydrolase superfamily.</text>
</comment>
<evidence type="ECO:0000256" key="1">
    <source>
        <dbReference type="PIRNR" id="PIRNR000915"/>
    </source>
</evidence>
<dbReference type="Proteomes" id="UP000008888">
    <property type="component" value="Chromosome"/>
</dbReference>
<dbReference type="PIRSF" id="PIRSF000915">
    <property type="entry name" value="PGP-type_phosphatase"/>
    <property type="match status" value="1"/>
</dbReference>
<keyword evidence="6" id="KW-1185">Reference proteome</keyword>
<reference evidence="5 6" key="1">
    <citation type="journal article" date="2011" name="J. Bacteriol.">
        <title>Complete Genome Sequence of the Aerobic Marine Methanotroph Methylomonas methanica MC09.</title>
        <authorList>
            <person name="Boden R."/>
            <person name="Cunliffe M."/>
            <person name="Scanlan J."/>
            <person name="Moussard H."/>
            <person name="Kits K.D."/>
            <person name="Klotz M.G."/>
            <person name="Jetten M.S."/>
            <person name="Vuilleumier S."/>
            <person name="Han J."/>
            <person name="Peters L."/>
            <person name="Mikhailova N."/>
            <person name="Teshima H."/>
            <person name="Tapia R."/>
            <person name="Kyrpides N."/>
            <person name="Ivanova N."/>
            <person name="Pagani I."/>
            <person name="Cheng J.F."/>
            <person name="Goodwin L."/>
            <person name="Han C."/>
            <person name="Hauser L."/>
            <person name="Land M.L."/>
            <person name="Lapidus A."/>
            <person name="Lucas S."/>
            <person name="Pitluck S."/>
            <person name="Woyke T."/>
            <person name="Stein L."/>
            <person name="Murrell J.C."/>
        </authorList>
    </citation>
    <scope>NUCLEOTIDE SEQUENCE [LARGE SCALE GENOMIC DNA]</scope>
    <source>
        <strain evidence="5 6">MC09</strain>
    </source>
</reference>
<comment type="cofactor">
    <cofactor evidence="4">
        <name>Mg(2+)</name>
        <dbReference type="ChEBI" id="CHEBI:18420"/>
    </cofactor>
    <text evidence="4">Divalent metal ions. Mg(2+) is the most effective.</text>
</comment>
<keyword evidence="4" id="KW-0460">Magnesium</keyword>
<dbReference type="InterPro" id="IPR023214">
    <property type="entry name" value="HAD_sf"/>
</dbReference>
<dbReference type="GO" id="GO:0046872">
    <property type="term" value="F:metal ion binding"/>
    <property type="evidence" value="ECO:0007669"/>
    <property type="project" value="UniProtKB-KW"/>
</dbReference>
<dbReference type="Pfam" id="PF13242">
    <property type="entry name" value="Hydrolase_like"/>
    <property type="match status" value="1"/>
</dbReference>
<feature type="binding site" evidence="4">
    <location>
        <position position="215"/>
    </location>
    <ligand>
        <name>Mg(2+)</name>
        <dbReference type="ChEBI" id="CHEBI:18420"/>
    </ligand>
</feature>
<keyword evidence="4" id="KW-0479">Metal-binding</keyword>
<organism evidence="5 6">
    <name type="scientific">Methylomonas methanica (strain DSM 25384 / MC09)</name>
    <dbReference type="NCBI Taxonomy" id="857087"/>
    <lineage>
        <taxon>Bacteria</taxon>
        <taxon>Pseudomonadati</taxon>
        <taxon>Pseudomonadota</taxon>
        <taxon>Gammaproteobacteria</taxon>
        <taxon>Methylococcales</taxon>
        <taxon>Methylococcaceae</taxon>
        <taxon>Methylomonas</taxon>
    </lineage>
</organism>
<feature type="active site" description="Proton donor" evidence="2">
    <location>
        <position position="15"/>
    </location>
</feature>
<name>F9ZY91_METMM</name>
<feature type="active site" description="Nucleophile" evidence="2">
    <location>
        <position position="13"/>
    </location>
</feature>
<dbReference type="SUPFAM" id="SSF56784">
    <property type="entry name" value="HAD-like"/>
    <property type="match status" value="1"/>
</dbReference>
<evidence type="ECO:0000256" key="4">
    <source>
        <dbReference type="PIRSR" id="PIRSR000915-3"/>
    </source>
</evidence>
<dbReference type="KEGG" id="mmt:Metme_2606"/>
<dbReference type="InterPro" id="IPR006357">
    <property type="entry name" value="HAD-SF_hydro_IIA"/>
</dbReference>
<reference evidence="6" key="3">
    <citation type="submission" date="2011-05" db="EMBL/GenBank/DDBJ databases">
        <title>Complete sequence of Methylomonas methanica MC09.</title>
        <authorList>
            <consortium name="US DOE Joint Genome Institute"/>
            <person name="Lucas S."/>
            <person name="Han J."/>
            <person name="Lapidus A."/>
            <person name="Cheng J.-F."/>
            <person name="Goodwin L."/>
            <person name="Pitluck S."/>
            <person name="Peters L."/>
            <person name="Mikhailova N."/>
            <person name="Teshima H."/>
            <person name="Han C."/>
            <person name="Tapia R."/>
            <person name="Land M."/>
            <person name="Hauser L."/>
            <person name="Kyrpides N."/>
            <person name="Ivanova N."/>
            <person name="Pagani I."/>
            <person name="Stein L."/>
            <person name="Woyke T."/>
        </authorList>
    </citation>
    <scope>NUCLEOTIDE SEQUENCE [LARGE SCALE GENOMIC DNA]</scope>
    <source>
        <strain evidence="6">MC09</strain>
    </source>
</reference>
<dbReference type="PANTHER" id="PTHR19288:SF95">
    <property type="entry name" value="D-GLYCEROL 3-PHOSPHATE PHOSPHATASE"/>
    <property type="match status" value="1"/>
</dbReference>
<dbReference type="InterPro" id="IPR036412">
    <property type="entry name" value="HAD-like_sf"/>
</dbReference>
<dbReference type="GO" id="GO:0016791">
    <property type="term" value="F:phosphatase activity"/>
    <property type="evidence" value="ECO:0007669"/>
    <property type="project" value="TreeGrafter"/>
</dbReference>
<evidence type="ECO:0000313" key="6">
    <source>
        <dbReference type="Proteomes" id="UP000008888"/>
    </source>
</evidence>
<dbReference type="NCBIfam" id="TIGR01460">
    <property type="entry name" value="HAD-SF-IIA"/>
    <property type="match status" value="1"/>
</dbReference>
<dbReference type="HOGENOM" id="CLU_043473_1_2_6"/>
<feature type="binding site" evidence="3">
    <location>
        <position position="190"/>
    </location>
    <ligand>
        <name>substrate</name>
    </ligand>
</feature>
<dbReference type="EMBL" id="CP002738">
    <property type="protein sequence ID" value="AEG00996.1"/>
    <property type="molecule type" value="Genomic_DNA"/>
</dbReference>
<dbReference type="eggNOG" id="COG0647">
    <property type="taxonomic scope" value="Bacteria"/>
</dbReference>
<gene>
    <name evidence="5" type="ordered locus">Metme_2606</name>
</gene>
<proteinExistence type="inferred from homology"/>
<dbReference type="STRING" id="857087.Metme_2606"/>
<dbReference type="AlphaFoldDB" id="F9ZY91"/>
<keyword evidence="5" id="KW-0378">Hydrolase</keyword>
<accession>F9ZY91</accession>
<evidence type="ECO:0000313" key="5">
    <source>
        <dbReference type="EMBL" id="AEG00996.1"/>
    </source>
</evidence>
<dbReference type="Gene3D" id="3.40.50.1000">
    <property type="entry name" value="HAD superfamily/HAD-like"/>
    <property type="match status" value="2"/>
</dbReference>
<evidence type="ECO:0000256" key="2">
    <source>
        <dbReference type="PIRSR" id="PIRSR000915-1"/>
    </source>
</evidence>